<feature type="compositionally biased region" description="Polar residues" evidence="6">
    <location>
        <begin position="89"/>
        <end position="111"/>
    </location>
</feature>
<dbReference type="AlphaFoldDB" id="A0A9N9UBH0"/>
<keyword evidence="9" id="KW-1185">Reference proteome</keyword>
<sequence length="716" mass="79053">MEDQRTTRATKWGAACAPCAAGKTRCIRSDSESPGACDRCRKLGKQCSDRAPRPRKKRQAKTAKLPQSAGISNDLVEAFEALGQSSIGTTPSFNQLGPSSPARTGSQAQSRTSEESVPKAPVLGLGFGPPQSCTCSMPTDNEDHMPLESDEALLAIYRSQLSPRFPFVIIPASSTPRKLEVERPFLFKVVRMVASVRNLSSIRGQSQSILRYISEAMILRSERSLDLLQGILVFLGFYHYHCMTHAQFSNLVHLAASLVEDMNLNVSYSPQNSAGILPLMRGQGARSRTNEENRTLLGVWYMSSNAALVTKHLGPARYTKDLDHCLRELESIAEYESDQLTVQLVRFQNTTNKIFHFHSRDQQMDELPGTRTVSATECLEVFQAELDNLWHASSPKFRSNCLISCHYRSAYLQLLEPLLTGAHLPGAVSQTFDSLSLSGLFKVNLFSHFTAALKAWFDNWLALPVCSYFHMPQPVSFQLFHACRALIRWVRAAGPNAIRRPDSGVNTSRGYTAPQQALPAMSGIPECPELSSIEPPISHSSATMATQPLDSLKAKVLEQADLRIDVFGLLDSMAARFESASKEMEAAQGGTWNNNTWDVAADHIRIKKAKIEKWCEITSVVGNEGRGGRSSQVNGIVETAGEIRDRDMAAEWRMDGFEWHVPSDIQENGQWEAELFDEIMMDADLSAFLDVPGIWGPDALDDMGTTGRLATANASC</sequence>
<evidence type="ECO:0000313" key="9">
    <source>
        <dbReference type="Proteomes" id="UP000754883"/>
    </source>
</evidence>
<dbReference type="PROSITE" id="PS00463">
    <property type="entry name" value="ZN2_CY6_FUNGAL_1"/>
    <property type="match status" value="1"/>
</dbReference>
<dbReference type="CDD" id="cd12148">
    <property type="entry name" value="fungal_TF_MHR"/>
    <property type="match status" value="1"/>
</dbReference>
<evidence type="ECO:0000256" key="5">
    <source>
        <dbReference type="ARBA" id="ARBA00023242"/>
    </source>
</evidence>
<organism evidence="8 9">
    <name type="scientific">Clonostachys byssicola</name>
    <dbReference type="NCBI Taxonomy" id="160290"/>
    <lineage>
        <taxon>Eukaryota</taxon>
        <taxon>Fungi</taxon>
        <taxon>Dikarya</taxon>
        <taxon>Ascomycota</taxon>
        <taxon>Pezizomycotina</taxon>
        <taxon>Sordariomycetes</taxon>
        <taxon>Hypocreomycetidae</taxon>
        <taxon>Hypocreales</taxon>
        <taxon>Bionectriaceae</taxon>
        <taxon>Clonostachys</taxon>
    </lineage>
</organism>
<feature type="region of interest" description="Disordered" evidence="6">
    <location>
        <begin position="47"/>
        <end position="69"/>
    </location>
</feature>
<keyword evidence="4" id="KW-0804">Transcription</keyword>
<dbReference type="GO" id="GO:0000981">
    <property type="term" value="F:DNA-binding transcription factor activity, RNA polymerase II-specific"/>
    <property type="evidence" value="ECO:0007669"/>
    <property type="project" value="InterPro"/>
</dbReference>
<comment type="subcellular location">
    <subcellularLocation>
        <location evidence="1">Nucleus</location>
    </subcellularLocation>
</comment>
<evidence type="ECO:0000259" key="7">
    <source>
        <dbReference type="PROSITE" id="PS00463"/>
    </source>
</evidence>
<dbReference type="GO" id="GO:0008270">
    <property type="term" value="F:zinc ion binding"/>
    <property type="evidence" value="ECO:0007669"/>
    <property type="project" value="InterPro"/>
</dbReference>
<dbReference type="Gene3D" id="4.10.240.10">
    <property type="entry name" value="Zn(2)-C6 fungal-type DNA-binding domain"/>
    <property type="match status" value="1"/>
</dbReference>
<dbReference type="InterPro" id="IPR001138">
    <property type="entry name" value="Zn2Cys6_DnaBD"/>
</dbReference>
<name>A0A9N9UBH0_9HYPO</name>
<dbReference type="EMBL" id="CABFNO020001339">
    <property type="protein sequence ID" value="CAG9982254.1"/>
    <property type="molecule type" value="Genomic_DNA"/>
</dbReference>
<dbReference type="InterPro" id="IPR036864">
    <property type="entry name" value="Zn2-C6_fun-type_DNA-bd_sf"/>
</dbReference>
<dbReference type="GO" id="GO:0000976">
    <property type="term" value="F:transcription cis-regulatory region binding"/>
    <property type="evidence" value="ECO:0007669"/>
    <property type="project" value="TreeGrafter"/>
</dbReference>
<evidence type="ECO:0000256" key="1">
    <source>
        <dbReference type="ARBA" id="ARBA00004123"/>
    </source>
</evidence>
<reference evidence="8 9" key="2">
    <citation type="submission" date="2021-10" db="EMBL/GenBank/DDBJ databases">
        <authorList>
            <person name="Piombo E."/>
        </authorList>
    </citation>
    <scope>NUCLEOTIDE SEQUENCE [LARGE SCALE GENOMIC DNA]</scope>
</reference>
<comment type="caution">
    <text evidence="8">The sequence shown here is derived from an EMBL/GenBank/DDBJ whole genome shotgun (WGS) entry which is preliminary data.</text>
</comment>
<accession>A0A9N9UBH0</accession>
<protein>
    <recommendedName>
        <fullName evidence="7">Zn(2)-C6 fungal-type domain-containing protein</fullName>
    </recommendedName>
</protein>
<evidence type="ECO:0000256" key="4">
    <source>
        <dbReference type="ARBA" id="ARBA00023163"/>
    </source>
</evidence>
<feature type="region of interest" description="Disordered" evidence="6">
    <location>
        <begin position="89"/>
        <end position="121"/>
    </location>
</feature>
<gene>
    <name evidence="8" type="ORF">CBYS24578_00015751</name>
</gene>
<evidence type="ECO:0000256" key="2">
    <source>
        <dbReference type="ARBA" id="ARBA00023015"/>
    </source>
</evidence>
<proteinExistence type="predicted"/>
<dbReference type="InterPro" id="IPR051089">
    <property type="entry name" value="prtT"/>
</dbReference>
<dbReference type="PANTHER" id="PTHR31845:SF10">
    <property type="entry name" value="ZN(II)2CYS6 TRANSCRIPTION FACTOR (EUROFUNG)"/>
    <property type="match status" value="1"/>
</dbReference>
<keyword evidence="3" id="KW-0238">DNA-binding</keyword>
<feature type="domain" description="Zn(2)-C6 fungal-type" evidence="7">
    <location>
        <begin position="15"/>
        <end position="47"/>
    </location>
</feature>
<evidence type="ECO:0000256" key="6">
    <source>
        <dbReference type="SAM" id="MobiDB-lite"/>
    </source>
</evidence>
<keyword evidence="2" id="KW-0805">Transcription regulation</keyword>
<keyword evidence="5" id="KW-0539">Nucleus</keyword>
<dbReference type="OrthoDB" id="5226580at2759"/>
<evidence type="ECO:0000256" key="3">
    <source>
        <dbReference type="ARBA" id="ARBA00023125"/>
    </source>
</evidence>
<dbReference type="GO" id="GO:0005634">
    <property type="term" value="C:nucleus"/>
    <property type="evidence" value="ECO:0007669"/>
    <property type="project" value="UniProtKB-SubCell"/>
</dbReference>
<evidence type="ECO:0000313" key="8">
    <source>
        <dbReference type="EMBL" id="CAG9982254.1"/>
    </source>
</evidence>
<dbReference type="PANTHER" id="PTHR31845">
    <property type="entry name" value="FINGER DOMAIN PROTEIN, PUTATIVE-RELATED"/>
    <property type="match status" value="1"/>
</dbReference>
<reference evidence="9" key="1">
    <citation type="submission" date="2019-06" db="EMBL/GenBank/DDBJ databases">
        <authorList>
            <person name="Broberg M."/>
        </authorList>
    </citation>
    <scope>NUCLEOTIDE SEQUENCE [LARGE SCALE GENOMIC DNA]</scope>
</reference>
<dbReference type="Proteomes" id="UP000754883">
    <property type="component" value="Unassembled WGS sequence"/>
</dbReference>